<reference evidence="3" key="1">
    <citation type="submission" date="2020-12" db="UniProtKB">
        <authorList>
            <consortium name="WormBaseParasite"/>
        </authorList>
    </citation>
    <scope>IDENTIFICATION</scope>
    <source>
        <strain evidence="3">MHco3</strain>
    </source>
</reference>
<evidence type="ECO:0000313" key="2">
    <source>
        <dbReference type="Proteomes" id="UP000025227"/>
    </source>
</evidence>
<feature type="compositionally biased region" description="Acidic residues" evidence="1">
    <location>
        <begin position="77"/>
        <end position="89"/>
    </location>
</feature>
<dbReference type="OMA" id="VEACWER"/>
<protein>
    <submittedName>
        <fullName evidence="3">Reverse transcriptase</fullName>
    </submittedName>
</protein>
<keyword evidence="2" id="KW-1185">Reference proteome</keyword>
<dbReference type="Proteomes" id="UP000025227">
    <property type="component" value="Unplaced"/>
</dbReference>
<dbReference type="WBParaSite" id="HCON_00080680-00001">
    <property type="protein sequence ID" value="HCON_00080680-00001"/>
    <property type="gene ID" value="HCON_00080680"/>
</dbReference>
<dbReference type="OrthoDB" id="5854989at2759"/>
<accession>A0A7I4YES8</accession>
<organism evidence="2 3">
    <name type="scientific">Haemonchus contortus</name>
    <name type="common">Barber pole worm</name>
    <dbReference type="NCBI Taxonomy" id="6289"/>
    <lineage>
        <taxon>Eukaryota</taxon>
        <taxon>Metazoa</taxon>
        <taxon>Ecdysozoa</taxon>
        <taxon>Nematoda</taxon>
        <taxon>Chromadorea</taxon>
        <taxon>Rhabditida</taxon>
        <taxon>Rhabditina</taxon>
        <taxon>Rhabditomorpha</taxon>
        <taxon>Strongyloidea</taxon>
        <taxon>Trichostrongylidae</taxon>
        <taxon>Haemonchus</taxon>
    </lineage>
</organism>
<feature type="region of interest" description="Disordered" evidence="1">
    <location>
        <begin position="77"/>
        <end position="100"/>
    </location>
</feature>
<sequence>MGNCFSLKHKDKGIGDHPTVTRWLASCDFSSVPDVDDLPSEIAGKTSSECVVFDSVLGADHIEGDCDGYITALENLDSEEGDGSGDTVEELAQSSCDDNPQQNLYVQLDDESVYETSDEQGPNEIEKPVELPESLYVTQVEDVDGEEEDDVVDEMAEWKMNYDARPIRPLPTPLRKNLVSPRIDLESLVDRKGRVRRSERVQLYLDEKRQLSQRL</sequence>
<proteinExistence type="predicted"/>
<dbReference type="AlphaFoldDB" id="A0A7I4YES8"/>
<evidence type="ECO:0000256" key="1">
    <source>
        <dbReference type="SAM" id="MobiDB-lite"/>
    </source>
</evidence>
<name>A0A7I4YES8_HAECO</name>
<evidence type="ECO:0000313" key="3">
    <source>
        <dbReference type="WBParaSite" id="HCON_00080680-00001"/>
    </source>
</evidence>